<dbReference type="EMBL" id="VLKF01000001">
    <property type="protein sequence ID" value="TWH73615.1"/>
    <property type="molecule type" value="Genomic_DNA"/>
</dbReference>
<evidence type="ECO:0000313" key="2">
    <source>
        <dbReference type="Proteomes" id="UP000321490"/>
    </source>
</evidence>
<name>A0A562ISB1_9ACTN</name>
<dbReference type="OrthoDB" id="4391631at2"/>
<organism evidence="1 2">
    <name type="scientific">Modestobacter roseus</name>
    <dbReference type="NCBI Taxonomy" id="1181884"/>
    <lineage>
        <taxon>Bacteria</taxon>
        <taxon>Bacillati</taxon>
        <taxon>Actinomycetota</taxon>
        <taxon>Actinomycetes</taxon>
        <taxon>Geodermatophilales</taxon>
        <taxon>Geodermatophilaceae</taxon>
        <taxon>Modestobacter</taxon>
    </lineage>
</organism>
<keyword evidence="2" id="KW-1185">Reference proteome</keyword>
<dbReference type="RefSeq" id="WP_153362430.1">
    <property type="nucleotide sequence ID" value="NZ_VLKF01000001.1"/>
</dbReference>
<dbReference type="Proteomes" id="UP000321490">
    <property type="component" value="Unassembled WGS sequence"/>
</dbReference>
<gene>
    <name evidence="1" type="ORF">JD78_02139</name>
</gene>
<proteinExistence type="predicted"/>
<dbReference type="AlphaFoldDB" id="A0A562ISB1"/>
<protein>
    <submittedName>
        <fullName evidence="1">Uncharacterized protein</fullName>
    </submittedName>
</protein>
<reference evidence="1 2" key="1">
    <citation type="submission" date="2019-07" db="EMBL/GenBank/DDBJ databases">
        <title>R&amp;d 2014.</title>
        <authorList>
            <person name="Klenk H.-P."/>
        </authorList>
    </citation>
    <scope>NUCLEOTIDE SEQUENCE [LARGE SCALE GENOMIC DNA]</scope>
    <source>
        <strain evidence="1 2">DSM 45764</strain>
    </source>
</reference>
<evidence type="ECO:0000313" key="1">
    <source>
        <dbReference type="EMBL" id="TWH73615.1"/>
    </source>
</evidence>
<comment type="caution">
    <text evidence="1">The sequence shown here is derived from an EMBL/GenBank/DDBJ whole genome shotgun (WGS) entry which is preliminary data.</text>
</comment>
<sequence length="422" mass="44388">MSDDIQLISDGDGLAVIGEPAAVERFVADQGLSAKKLELSRLSGFLSAGGALAQAGSEIAANSGRWVKLTPESAQHVKQFGLMPSKTHGVSHAMVGRPGEIKKWLQIDKGPGTLARNPALLTGAAGIMTQLAMQQAMDEITDYLATIDEKLDDVLRAQEDAVHADLIGVGLDIDEAMTLREHGGRVNEVTWSKVQGSSSTIARTQAYAVRQLEAITEKVEHKARISELADATKDVAAKAQGWLAVLARTFQLQDAIAVLEIDRVLEVAPDDVDGHRLGLRAARQKRLDTIAQVTHHLLTRMADAAGTANAKVLLNPIQSPAIVQSSEKVALAVADFHGPLGIASGPELVEARAWTAAATELKGKVLDTGAEGLDASRRLGTETLDRAKSVTGRISGGISGGIAGGIAGFRRRGSAEPDAGEE</sequence>
<accession>A0A562ISB1</accession>